<dbReference type="EMBL" id="SNZR01000011">
    <property type="protein sequence ID" value="TDR94176.1"/>
    <property type="molecule type" value="Genomic_DNA"/>
</dbReference>
<gene>
    <name evidence="1" type="ORF">EV668_1454</name>
</gene>
<evidence type="ECO:0000313" key="1">
    <source>
        <dbReference type="EMBL" id="TDR94176.1"/>
    </source>
</evidence>
<sequence length="91" mass="9371">MTGTVLLLLGAWMAGMACGLALGRLLAPRPRGTPIARDPSEDDADLALGEVVLVSVPSGDAARVDVALAARRRPNRTPLLDGLRQPMAAGS</sequence>
<dbReference type="AlphaFoldDB" id="A0A4R7CAW3"/>
<reference evidence="1 2" key="1">
    <citation type="submission" date="2019-03" db="EMBL/GenBank/DDBJ databases">
        <title>Genomic Encyclopedia of Type Strains, Phase IV (KMG-IV): sequencing the most valuable type-strain genomes for metagenomic binning, comparative biology and taxonomic classification.</title>
        <authorList>
            <person name="Goeker M."/>
        </authorList>
    </citation>
    <scope>NUCLEOTIDE SEQUENCE [LARGE SCALE GENOMIC DNA]</scope>
    <source>
        <strain evidence="1 2">DSM 25903</strain>
    </source>
</reference>
<proteinExistence type="predicted"/>
<accession>A0A4R7CAW3</accession>
<dbReference type="Proteomes" id="UP000295122">
    <property type="component" value="Unassembled WGS sequence"/>
</dbReference>
<evidence type="ECO:0000313" key="2">
    <source>
        <dbReference type="Proteomes" id="UP000295122"/>
    </source>
</evidence>
<dbReference type="RefSeq" id="WP_133769097.1">
    <property type="nucleotide sequence ID" value="NZ_SNZR01000011.1"/>
</dbReference>
<keyword evidence="2" id="KW-1185">Reference proteome</keyword>
<name>A0A4R7CAW3_9HYPH</name>
<comment type="caution">
    <text evidence="1">The sequence shown here is derived from an EMBL/GenBank/DDBJ whole genome shotgun (WGS) entry which is preliminary data.</text>
</comment>
<organism evidence="1 2">
    <name type="scientific">Enterovirga rhinocerotis</name>
    <dbReference type="NCBI Taxonomy" id="1339210"/>
    <lineage>
        <taxon>Bacteria</taxon>
        <taxon>Pseudomonadati</taxon>
        <taxon>Pseudomonadota</taxon>
        <taxon>Alphaproteobacteria</taxon>
        <taxon>Hyphomicrobiales</taxon>
        <taxon>Methylobacteriaceae</taxon>
        <taxon>Enterovirga</taxon>
    </lineage>
</organism>
<protein>
    <submittedName>
        <fullName evidence="1">Uncharacterized protein</fullName>
    </submittedName>
</protein>